<proteinExistence type="predicted"/>
<dbReference type="EMBL" id="BAABME010010918">
    <property type="protein sequence ID" value="GAA0182956.1"/>
    <property type="molecule type" value="Genomic_DNA"/>
</dbReference>
<organism evidence="1 2">
    <name type="scientific">Lithospermum erythrorhizon</name>
    <name type="common">Purple gromwell</name>
    <name type="synonym">Lithospermum officinale var. erythrorhizon</name>
    <dbReference type="NCBI Taxonomy" id="34254"/>
    <lineage>
        <taxon>Eukaryota</taxon>
        <taxon>Viridiplantae</taxon>
        <taxon>Streptophyta</taxon>
        <taxon>Embryophyta</taxon>
        <taxon>Tracheophyta</taxon>
        <taxon>Spermatophyta</taxon>
        <taxon>Magnoliopsida</taxon>
        <taxon>eudicotyledons</taxon>
        <taxon>Gunneridae</taxon>
        <taxon>Pentapetalae</taxon>
        <taxon>asterids</taxon>
        <taxon>lamiids</taxon>
        <taxon>Boraginales</taxon>
        <taxon>Boraginaceae</taxon>
        <taxon>Boraginoideae</taxon>
        <taxon>Lithospermeae</taxon>
        <taxon>Lithospermum</taxon>
    </lineage>
</organism>
<dbReference type="PANTHER" id="PTHR31286">
    <property type="entry name" value="GLYCINE-RICH CELL WALL STRUCTURAL PROTEIN 1.8-LIKE"/>
    <property type="match status" value="1"/>
</dbReference>
<accession>A0AAV3RMP9</accession>
<evidence type="ECO:0000313" key="1">
    <source>
        <dbReference type="EMBL" id="GAA0182956.1"/>
    </source>
</evidence>
<dbReference type="InterPro" id="IPR040256">
    <property type="entry name" value="At4g02000-like"/>
</dbReference>
<comment type="caution">
    <text evidence="1">The sequence shown here is derived from an EMBL/GenBank/DDBJ whole genome shotgun (WGS) entry which is preliminary data.</text>
</comment>
<dbReference type="Proteomes" id="UP001454036">
    <property type="component" value="Unassembled WGS sequence"/>
</dbReference>
<dbReference type="AlphaFoldDB" id="A0AAV3RMP9"/>
<name>A0AAV3RMP9_LITER</name>
<protein>
    <submittedName>
        <fullName evidence="1">Uncharacterized protein</fullName>
    </submittedName>
</protein>
<dbReference type="PANTHER" id="PTHR31286:SF180">
    <property type="entry name" value="OS10G0362600 PROTEIN"/>
    <property type="match status" value="1"/>
</dbReference>
<sequence>MFEEKTLLSISNSIGKPIRVNPLNVNRRVLNYAKVCVELNVSKPLIHSIWVCFEDDESYDVLEGFWVQVYYDVLPSYCASCSHLGHSLEVCKLNAKVETSFTGKRVDAANCVDQVFDKSSIGLSENKSKGEDEVVTLVDSKQQTIELLRQNVMSAGLNFEAALVQAVNEDLLSGVQLVEQIGVVQNGL</sequence>
<reference evidence="1 2" key="1">
    <citation type="submission" date="2024-01" db="EMBL/GenBank/DDBJ databases">
        <title>The complete chloroplast genome sequence of Lithospermum erythrorhizon: insights into the phylogenetic relationship among Boraginaceae species and the maternal lineages of purple gromwells.</title>
        <authorList>
            <person name="Okada T."/>
            <person name="Watanabe K."/>
        </authorList>
    </citation>
    <scope>NUCLEOTIDE SEQUENCE [LARGE SCALE GENOMIC DNA]</scope>
</reference>
<gene>
    <name evidence="1" type="ORF">LIER_30463</name>
</gene>
<evidence type="ECO:0000313" key="2">
    <source>
        <dbReference type="Proteomes" id="UP001454036"/>
    </source>
</evidence>
<keyword evidence="2" id="KW-1185">Reference proteome</keyword>